<dbReference type="EMBL" id="BTGU01000049">
    <property type="protein sequence ID" value="GMN53978.1"/>
    <property type="molecule type" value="Genomic_DNA"/>
</dbReference>
<reference evidence="1" key="1">
    <citation type="submission" date="2023-07" db="EMBL/GenBank/DDBJ databases">
        <title>draft genome sequence of fig (Ficus carica).</title>
        <authorList>
            <person name="Takahashi T."/>
            <person name="Nishimura K."/>
        </authorList>
    </citation>
    <scope>NUCLEOTIDE SEQUENCE</scope>
</reference>
<dbReference type="AlphaFoldDB" id="A0AA88DC85"/>
<evidence type="ECO:0000313" key="1">
    <source>
        <dbReference type="EMBL" id="GMN53978.1"/>
    </source>
</evidence>
<sequence length="58" mass="6165">MSCILFECKGSTKKFFLLRAFIRLNHLYNKSSQAIGGIACIPTGATGAIGTSGFRGIP</sequence>
<dbReference type="Proteomes" id="UP001187192">
    <property type="component" value="Unassembled WGS sequence"/>
</dbReference>
<proteinExistence type="predicted"/>
<comment type="caution">
    <text evidence="1">The sequence shown here is derived from an EMBL/GenBank/DDBJ whole genome shotgun (WGS) entry which is preliminary data.</text>
</comment>
<organism evidence="1 2">
    <name type="scientific">Ficus carica</name>
    <name type="common">Common fig</name>
    <dbReference type="NCBI Taxonomy" id="3494"/>
    <lineage>
        <taxon>Eukaryota</taxon>
        <taxon>Viridiplantae</taxon>
        <taxon>Streptophyta</taxon>
        <taxon>Embryophyta</taxon>
        <taxon>Tracheophyta</taxon>
        <taxon>Spermatophyta</taxon>
        <taxon>Magnoliopsida</taxon>
        <taxon>eudicotyledons</taxon>
        <taxon>Gunneridae</taxon>
        <taxon>Pentapetalae</taxon>
        <taxon>rosids</taxon>
        <taxon>fabids</taxon>
        <taxon>Rosales</taxon>
        <taxon>Moraceae</taxon>
        <taxon>Ficeae</taxon>
        <taxon>Ficus</taxon>
    </lineage>
</organism>
<keyword evidence="2" id="KW-1185">Reference proteome</keyword>
<gene>
    <name evidence="1" type="ORF">TIFTF001_023116</name>
</gene>
<name>A0AA88DC85_FICCA</name>
<protein>
    <submittedName>
        <fullName evidence="1">Uncharacterized protein</fullName>
    </submittedName>
</protein>
<accession>A0AA88DC85</accession>
<evidence type="ECO:0000313" key="2">
    <source>
        <dbReference type="Proteomes" id="UP001187192"/>
    </source>
</evidence>